<feature type="non-terminal residue" evidence="3">
    <location>
        <position position="1"/>
    </location>
</feature>
<dbReference type="GO" id="GO:0004803">
    <property type="term" value="F:transposase activity"/>
    <property type="evidence" value="ECO:0007669"/>
    <property type="project" value="InterPro"/>
</dbReference>
<feature type="compositionally biased region" description="Basic and acidic residues" evidence="1">
    <location>
        <begin position="1"/>
        <end position="16"/>
    </location>
</feature>
<dbReference type="GO" id="GO:0003677">
    <property type="term" value="F:DNA binding"/>
    <property type="evidence" value="ECO:0007669"/>
    <property type="project" value="InterPro"/>
</dbReference>
<feature type="region of interest" description="Disordered" evidence="1">
    <location>
        <begin position="182"/>
        <end position="235"/>
    </location>
</feature>
<dbReference type="GO" id="GO:0006313">
    <property type="term" value="P:DNA transposition"/>
    <property type="evidence" value="ECO:0007669"/>
    <property type="project" value="InterPro"/>
</dbReference>
<proteinExistence type="predicted"/>
<protein>
    <submittedName>
        <fullName evidence="3">Transposase</fullName>
    </submittedName>
</protein>
<reference evidence="3" key="1">
    <citation type="submission" date="2013-08" db="EMBL/GenBank/DDBJ databases">
        <authorList>
            <person name="Mendez C."/>
            <person name="Richter M."/>
            <person name="Ferrer M."/>
            <person name="Sanchez J."/>
        </authorList>
    </citation>
    <scope>NUCLEOTIDE SEQUENCE</scope>
</reference>
<evidence type="ECO:0000256" key="1">
    <source>
        <dbReference type="SAM" id="MobiDB-lite"/>
    </source>
</evidence>
<gene>
    <name evidence="3" type="ORF">B2A_13749</name>
</gene>
<name>T0YEY5_9ZZZZ</name>
<organism evidence="3">
    <name type="scientific">mine drainage metagenome</name>
    <dbReference type="NCBI Taxonomy" id="410659"/>
    <lineage>
        <taxon>unclassified sequences</taxon>
        <taxon>metagenomes</taxon>
        <taxon>ecological metagenomes</taxon>
    </lineage>
</organism>
<reference evidence="3" key="2">
    <citation type="journal article" date="2014" name="ISME J.">
        <title>Microbial stratification in low pH oxic and suboxic macroscopic growths along an acid mine drainage.</title>
        <authorList>
            <person name="Mendez-Garcia C."/>
            <person name="Mesa V."/>
            <person name="Sprenger R.R."/>
            <person name="Richter M."/>
            <person name="Diez M.S."/>
            <person name="Solano J."/>
            <person name="Bargiela R."/>
            <person name="Golyshina O.V."/>
            <person name="Manteca A."/>
            <person name="Ramos J.L."/>
            <person name="Gallego J.R."/>
            <person name="Llorente I."/>
            <person name="Martins Dos Santos V.A."/>
            <person name="Jensen O.N."/>
            <person name="Pelaez A.I."/>
            <person name="Sanchez J."/>
            <person name="Ferrer M."/>
        </authorList>
    </citation>
    <scope>NUCLEOTIDE SEQUENCE</scope>
</reference>
<sequence length="275" mass="30070">GGGVDHAARARDRAHAELPTIVGEPGRPQRLRPCHSDGAGRTGHQDTWSLPTPRADVAPWAQGISTSVPVVLEASPAGKAVARVRMETGLEIHRAAPNRIPLPTVQSYRPDRNRWGHLYPSGLMPERYVPPPEIEHLRRLTRIRKDLAHHVTLGKNPVRALVTRNLLDSEMTGVADGFGVGGCRSSPASRSRSRSTTEPTWRATWGNRNSSRHPKSPCGWSAPKSRRGGRMFSSRWPSREPGAYLANGIIAEIGDIHRFPDPEQLASYAGLASES</sequence>
<feature type="region of interest" description="Disordered" evidence="1">
    <location>
        <begin position="1"/>
        <end position="52"/>
    </location>
</feature>
<accession>T0YEY5</accession>
<dbReference type="InterPro" id="IPR003346">
    <property type="entry name" value="Transposase_20"/>
</dbReference>
<feature type="non-terminal residue" evidence="3">
    <location>
        <position position="275"/>
    </location>
</feature>
<dbReference type="EMBL" id="AUZZ01009963">
    <property type="protein sequence ID" value="EQD31673.1"/>
    <property type="molecule type" value="Genomic_DNA"/>
</dbReference>
<evidence type="ECO:0000313" key="3">
    <source>
        <dbReference type="EMBL" id="EQD31673.1"/>
    </source>
</evidence>
<dbReference type="AlphaFoldDB" id="T0YEY5"/>
<dbReference type="Pfam" id="PF02371">
    <property type="entry name" value="Transposase_20"/>
    <property type="match status" value="1"/>
</dbReference>
<feature type="domain" description="Transposase IS116/IS110/IS902 C-terminal" evidence="2">
    <location>
        <begin position="242"/>
        <end position="272"/>
    </location>
</feature>
<comment type="caution">
    <text evidence="3">The sequence shown here is derived from an EMBL/GenBank/DDBJ whole genome shotgun (WGS) entry which is preliminary data.</text>
</comment>
<evidence type="ECO:0000259" key="2">
    <source>
        <dbReference type="Pfam" id="PF02371"/>
    </source>
</evidence>